<accession>A0A7J7NMP8</accession>
<organism evidence="2 3">
    <name type="scientific">Kingdonia uniflora</name>
    <dbReference type="NCBI Taxonomy" id="39325"/>
    <lineage>
        <taxon>Eukaryota</taxon>
        <taxon>Viridiplantae</taxon>
        <taxon>Streptophyta</taxon>
        <taxon>Embryophyta</taxon>
        <taxon>Tracheophyta</taxon>
        <taxon>Spermatophyta</taxon>
        <taxon>Magnoliopsida</taxon>
        <taxon>Ranunculales</taxon>
        <taxon>Circaeasteraceae</taxon>
        <taxon>Kingdonia</taxon>
    </lineage>
</organism>
<dbReference type="EMBL" id="JACGCM010000694">
    <property type="protein sequence ID" value="KAF6168501.1"/>
    <property type="molecule type" value="Genomic_DNA"/>
</dbReference>
<keyword evidence="1" id="KW-0812">Transmembrane</keyword>
<comment type="caution">
    <text evidence="2">The sequence shown here is derived from an EMBL/GenBank/DDBJ whole genome shotgun (WGS) entry which is preliminary data.</text>
</comment>
<keyword evidence="1" id="KW-0472">Membrane</keyword>
<protein>
    <submittedName>
        <fullName evidence="2">Uncharacterized protein</fullName>
    </submittedName>
</protein>
<dbReference type="Proteomes" id="UP000541444">
    <property type="component" value="Unassembled WGS sequence"/>
</dbReference>
<reference evidence="2 3" key="1">
    <citation type="journal article" date="2020" name="IScience">
        <title>Genome Sequencing of the Endangered Kingdonia uniflora (Circaeasteraceae, Ranunculales) Reveals Potential Mechanisms of Evolutionary Specialization.</title>
        <authorList>
            <person name="Sun Y."/>
            <person name="Deng T."/>
            <person name="Zhang A."/>
            <person name="Moore M.J."/>
            <person name="Landis J.B."/>
            <person name="Lin N."/>
            <person name="Zhang H."/>
            <person name="Zhang X."/>
            <person name="Huang J."/>
            <person name="Zhang X."/>
            <person name="Sun H."/>
            <person name="Wang H."/>
        </authorList>
    </citation>
    <scope>NUCLEOTIDE SEQUENCE [LARGE SCALE GENOMIC DNA]</scope>
    <source>
        <strain evidence="2">TB1705</strain>
        <tissue evidence="2">Leaf</tissue>
    </source>
</reference>
<name>A0A7J7NMP8_9MAGN</name>
<keyword evidence="1" id="KW-1133">Transmembrane helix</keyword>
<sequence length="137" mass="16289">MHAISYEWGGFVTNFYWLITGALLCLFAIRRLISFLEQFSRRVLLSGVCKDESWDSPTRYEFAVEMKAFLVTVLNVEAKYNYPWGTELLRLFPAARRVNEYIVWWSAYWSLRSLIEQFLGRAHLRGVTRPKTRKKRL</sequence>
<gene>
    <name evidence="2" type="ORF">GIB67_015048</name>
</gene>
<proteinExistence type="predicted"/>
<feature type="transmembrane region" description="Helical" evidence="1">
    <location>
        <begin position="15"/>
        <end position="33"/>
    </location>
</feature>
<evidence type="ECO:0000313" key="2">
    <source>
        <dbReference type="EMBL" id="KAF6168501.1"/>
    </source>
</evidence>
<keyword evidence="3" id="KW-1185">Reference proteome</keyword>
<evidence type="ECO:0000313" key="3">
    <source>
        <dbReference type="Proteomes" id="UP000541444"/>
    </source>
</evidence>
<dbReference type="AlphaFoldDB" id="A0A7J7NMP8"/>
<evidence type="ECO:0000256" key="1">
    <source>
        <dbReference type="SAM" id="Phobius"/>
    </source>
</evidence>